<feature type="compositionally biased region" description="Polar residues" evidence="1">
    <location>
        <begin position="1"/>
        <end position="17"/>
    </location>
</feature>
<organism evidence="2">
    <name type="scientific">Providencia rettgeri</name>
    <dbReference type="NCBI Taxonomy" id="587"/>
    <lineage>
        <taxon>Bacteria</taxon>
        <taxon>Pseudomonadati</taxon>
        <taxon>Pseudomonadota</taxon>
        <taxon>Gammaproteobacteria</taxon>
        <taxon>Enterobacterales</taxon>
        <taxon>Morganellaceae</taxon>
        <taxon>Providencia</taxon>
    </lineage>
</organism>
<dbReference type="AlphaFoldDB" id="A0AAD2VPS4"/>
<gene>
    <name evidence="3" type="ORF">M0K77_001899</name>
    <name evidence="2" type="ORF">M0K77_RS09495</name>
</gene>
<dbReference type="EMBL" id="ABEXCJ040000002">
    <property type="protein sequence ID" value="ELR5217405.1"/>
    <property type="molecule type" value="Genomic_DNA"/>
</dbReference>
<feature type="region of interest" description="Disordered" evidence="1">
    <location>
        <begin position="1"/>
        <end position="20"/>
    </location>
</feature>
<proteinExistence type="predicted"/>
<reference evidence="2" key="1">
    <citation type="submission" date="2023-10" db="EMBL/GenBank/DDBJ databases">
        <authorList>
            <consortium name="Clinical and Environmental Microbiology Branch: Whole genome sequencing antimicrobial resistance pathogens in the healthcare setting"/>
        </authorList>
    </citation>
    <scope>NUCLEOTIDE SEQUENCE</scope>
    <source>
        <strain evidence="2">2020QW-00022</strain>
    </source>
</reference>
<accession>A0AAD2VPS4</accession>
<dbReference type="EMBL" id="ABEXCJ050000002">
    <property type="protein sequence ID" value="EMR4589592.1"/>
    <property type="molecule type" value="Genomic_DNA"/>
</dbReference>
<evidence type="ECO:0000313" key="2">
    <source>
        <dbReference type="EMBL" id="ELR5217405.1"/>
    </source>
</evidence>
<comment type="caution">
    <text evidence="2">The sequence shown here is derived from an EMBL/GenBank/DDBJ whole genome shotgun (WGS) entry which is preliminary data.</text>
</comment>
<dbReference type="RefSeq" id="WP_213913091.1">
    <property type="nucleotide sequence ID" value="NZ_JAXACY010000003.1"/>
</dbReference>
<name>A0AAD2VPS4_PRORE</name>
<sequence>MQQKKTNQEKNFTTSLLQGDGKNDYEKYMRINSLLSLQREKSEWIYRDELR</sequence>
<evidence type="ECO:0000256" key="1">
    <source>
        <dbReference type="SAM" id="MobiDB-lite"/>
    </source>
</evidence>
<protein>
    <submittedName>
        <fullName evidence="2">Uncharacterized protein</fullName>
    </submittedName>
</protein>
<evidence type="ECO:0000313" key="3">
    <source>
        <dbReference type="EMBL" id="EMR4589592.1"/>
    </source>
</evidence>